<evidence type="ECO:0000256" key="1">
    <source>
        <dbReference type="ARBA" id="ARBA00022801"/>
    </source>
</evidence>
<dbReference type="SUPFAM" id="SSF53474">
    <property type="entry name" value="alpha/beta-Hydrolases"/>
    <property type="match status" value="1"/>
</dbReference>
<dbReference type="RefSeq" id="WP_408336060.1">
    <property type="nucleotide sequence ID" value="NZ_JAQQFH010000065.1"/>
</dbReference>
<dbReference type="PANTHER" id="PTHR48081:SF33">
    <property type="entry name" value="KYNURENINE FORMAMIDASE"/>
    <property type="match status" value="1"/>
</dbReference>
<evidence type="ECO:0000259" key="2">
    <source>
        <dbReference type="Pfam" id="PF07859"/>
    </source>
</evidence>
<evidence type="ECO:0000313" key="3">
    <source>
        <dbReference type="EMBL" id="MFL9889061.1"/>
    </source>
</evidence>
<dbReference type="PANTHER" id="PTHR48081">
    <property type="entry name" value="AB HYDROLASE SUPERFAMILY PROTEIN C4A8.06C"/>
    <property type="match status" value="1"/>
</dbReference>
<dbReference type="GO" id="GO:0016787">
    <property type="term" value="F:hydrolase activity"/>
    <property type="evidence" value="ECO:0007669"/>
    <property type="project" value="UniProtKB-KW"/>
</dbReference>
<evidence type="ECO:0000313" key="4">
    <source>
        <dbReference type="Proteomes" id="UP001629249"/>
    </source>
</evidence>
<keyword evidence="1 3" id="KW-0378">Hydrolase</keyword>
<dbReference type="InterPro" id="IPR013094">
    <property type="entry name" value="AB_hydrolase_3"/>
</dbReference>
<organism evidence="3 4">
    <name type="scientific">Paraburkholderia agricolaris</name>
    <dbReference type="NCBI Taxonomy" id="2152888"/>
    <lineage>
        <taxon>Bacteria</taxon>
        <taxon>Pseudomonadati</taxon>
        <taxon>Pseudomonadota</taxon>
        <taxon>Betaproteobacteria</taxon>
        <taxon>Burkholderiales</taxon>
        <taxon>Burkholderiaceae</taxon>
        <taxon>Paraburkholderia</taxon>
    </lineage>
</organism>
<dbReference type="Pfam" id="PF07859">
    <property type="entry name" value="Abhydrolase_3"/>
    <property type="match status" value="1"/>
</dbReference>
<reference evidence="3 4" key="1">
    <citation type="journal article" date="2024" name="Chem. Sci.">
        <title>Discovery of megapolipeptins by genome mining of a Burkholderiales bacteria collection.</title>
        <authorList>
            <person name="Paulo B.S."/>
            <person name="Recchia M.J.J."/>
            <person name="Lee S."/>
            <person name="Fergusson C.H."/>
            <person name="Romanowski S.B."/>
            <person name="Hernandez A."/>
            <person name="Krull N."/>
            <person name="Liu D.Y."/>
            <person name="Cavanagh H."/>
            <person name="Bos A."/>
            <person name="Gray C.A."/>
            <person name="Murphy B.T."/>
            <person name="Linington R.G."/>
            <person name="Eustaquio A.S."/>
        </authorList>
    </citation>
    <scope>NUCLEOTIDE SEQUENCE [LARGE SCALE GENOMIC DNA]</scope>
    <source>
        <strain evidence="3 4">RL16-012-BIC-B</strain>
    </source>
</reference>
<feature type="domain" description="Alpha/beta hydrolase fold-3" evidence="2">
    <location>
        <begin position="70"/>
        <end position="253"/>
    </location>
</feature>
<keyword evidence="4" id="KW-1185">Reference proteome</keyword>
<gene>
    <name evidence="3" type="ORF">PQR66_38995</name>
</gene>
<dbReference type="EMBL" id="JAQQFN010000057">
    <property type="protein sequence ID" value="MFL9889061.1"/>
    <property type="molecule type" value="Genomic_DNA"/>
</dbReference>
<dbReference type="InterPro" id="IPR029058">
    <property type="entry name" value="AB_hydrolase_fold"/>
</dbReference>
<accession>A0ABW9A206</accession>
<dbReference type="InterPro" id="IPR050300">
    <property type="entry name" value="GDXG_lipolytic_enzyme"/>
</dbReference>
<proteinExistence type="predicted"/>
<sequence>MWKDLIPEDLDKAYSPSSVASNYREVVAAYGESSRRTLARAKPSRLTYGEASDEYVILFEPPEGSAESLLVFFHGGYWQDLSAEDSCFPADSLLSNGIAYAAVNYTLAPHASVAAIVAQSAKALRKIATSRLYARIVIAGSSAGAHLAAMLISTDWQPWGLKTAPFHAAVLLSGIYDLRPLVTTYINKPLGLDVQSATAISPSFSTVHAAVPIVVCWGEHETGEFKRQSREYASQLTQAGASVSCYEVPGRNHFDILFDLTDPASRLGTETIELLLGEKS</sequence>
<dbReference type="Proteomes" id="UP001629249">
    <property type="component" value="Unassembled WGS sequence"/>
</dbReference>
<name>A0ABW9A206_9BURK</name>
<protein>
    <submittedName>
        <fullName evidence="3">Alpha/beta hydrolase</fullName>
    </submittedName>
</protein>
<comment type="caution">
    <text evidence="3">The sequence shown here is derived from an EMBL/GenBank/DDBJ whole genome shotgun (WGS) entry which is preliminary data.</text>
</comment>
<dbReference type="Gene3D" id="3.40.50.1820">
    <property type="entry name" value="alpha/beta hydrolase"/>
    <property type="match status" value="1"/>
</dbReference>